<gene>
    <name evidence="1" type="ORF">K9B37_11250</name>
</gene>
<sequence length="69" mass="7500">MTGPLNTQDTITEERLTKALEVLSSVVAEHGDKHLPLLQMIEGQLAQLHARKTARDTSHAVSGLLEKVA</sequence>
<reference evidence="1 2" key="1">
    <citation type="submission" date="2021-09" db="EMBL/GenBank/DDBJ databases">
        <title>The complete genome sequence of a new microorganism.</title>
        <authorList>
            <person name="Zi Z."/>
        </authorList>
    </citation>
    <scope>NUCLEOTIDE SEQUENCE [LARGE SCALE GENOMIC DNA]</scope>
    <source>
        <strain evidence="1 2">WGZ8</strain>
    </source>
</reference>
<protein>
    <submittedName>
        <fullName evidence="1">Uncharacterized protein</fullName>
    </submittedName>
</protein>
<dbReference type="EMBL" id="JAIRBM010000007">
    <property type="protein sequence ID" value="MBZ6076851.1"/>
    <property type="molecule type" value="Genomic_DNA"/>
</dbReference>
<organism evidence="1 2">
    <name type="scientific">Microvirga puerhi</name>
    <dbReference type="NCBI Taxonomy" id="2876078"/>
    <lineage>
        <taxon>Bacteria</taxon>
        <taxon>Pseudomonadati</taxon>
        <taxon>Pseudomonadota</taxon>
        <taxon>Alphaproteobacteria</taxon>
        <taxon>Hyphomicrobiales</taxon>
        <taxon>Methylobacteriaceae</taxon>
        <taxon>Microvirga</taxon>
    </lineage>
</organism>
<accession>A0ABS7VMV3</accession>
<dbReference type="Proteomes" id="UP000704176">
    <property type="component" value="Unassembled WGS sequence"/>
</dbReference>
<proteinExistence type="predicted"/>
<keyword evidence="2" id="KW-1185">Reference proteome</keyword>
<comment type="caution">
    <text evidence="1">The sequence shown here is derived from an EMBL/GenBank/DDBJ whole genome shotgun (WGS) entry which is preliminary data.</text>
</comment>
<evidence type="ECO:0000313" key="1">
    <source>
        <dbReference type="EMBL" id="MBZ6076851.1"/>
    </source>
</evidence>
<name>A0ABS7VMV3_9HYPH</name>
<evidence type="ECO:0000313" key="2">
    <source>
        <dbReference type="Proteomes" id="UP000704176"/>
    </source>
</evidence>
<dbReference type="RefSeq" id="WP_224313173.1">
    <property type="nucleotide sequence ID" value="NZ_JAIRBM010000007.1"/>
</dbReference>